<dbReference type="PANTHER" id="PTHR19944:SF99">
    <property type="entry name" value="HLA CLASS II HISTOCOMPATIBILITY ANTIGEN, DRB1 BETA CHAIN"/>
    <property type="match status" value="1"/>
</dbReference>
<dbReference type="InterPro" id="IPR011162">
    <property type="entry name" value="MHC_I/II-like_Ag-recog"/>
</dbReference>
<dbReference type="Pfam" id="PF00969">
    <property type="entry name" value="MHC_II_beta"/>
    <property type="match status" value="1"/>
</dbReference>
<dbReference type="PROSITE" id="PS50835">
    <property type="entry name" value="IG_LIKE"/>
    <property type="match status" value="1"/>
</dbReference>
<dbReference type="Gene3D" id="2.60.40.10">
    <property type="entry name" value="Immunoglobulins"/>
    <property type="match status" value="1"/>
</dbReference>
<dbReference type="SMART" id="SM00407">
    <property type="entry name" value="IGc1"/>
    <property type="match status" value="1"/>
</dbReference>
<dbReference type="InterPro" id="IPR013783">
    <property type="entry name" value="Ig-like_fold"/>
</dbReference>
<dbReference type="InterPro" id="IPR003597">
    <property type="entry name" value="Ig_C1-set"/>
</dbReference>
<dbReference type="SMART" id="SM00921">
    <property type="entry name" value="MHC_II_beta"/>
    <property type="match status" value="1"/>
</dbReference>
<keyword evidence="5" id="KW-0325">Glycoprotein</keyword>
<comment type="subcellular location">
    <subcellularLocation>
        <location evidence="1">Membrane</location>
        <topology evidence="1">Single-pass type I membrane protein</topology>
    </subcellularLocation>
</comment>
<proteinExistence type="predicted"/>
<protein>
    <submittedName>
        <fullName evidence="10">H-2 class II histocompatibility antigen, E-S beta chain</fullName>
    </submittedName>
</protein>
<feature type="domain" description="Ig-like" evidence="8">
    <location>
        <begin position="116"/>
        <end position="207"/>
    </location>
</feature>
<evidence type="ECO:0000256" key="7">
    <source>
        <dbReference type="SAM" id="SignalP"/>
    </source>
</evidence>
<dbReference type="InterPro" id="IPR007110">
    <property type="entry name" value="Ig-like_dom"/>
</dbReference>
<evidence type="ECO:0000313" key="10">
    <source>
        <dbReference type="RefSeq" id="XP_018555538.1"/>
    </source>
</evidence>
<dbReference type="Gene3D" id="3.10.320.10">
    <property type="entry name" value="Class II Histocompatibility Antigen, M Beta Chain, Chain B, domain 1"/>
    <property type="match status" value="1"/>
</dbReference>
<dbReference type="InterPro" id="IPR050160">
    <property type="entry name" value="MHC/Immunoglobulin"/>
</dbReference>
<dbReference type="AlphaFoldDB" id="A0AAJ7QGH4"/>
<dbReference type="SUPFAM" id="SSF54452">
    <property type="entry name" value="MHC antigen-recognition domain"/>
    <property type="match status" value="1"/>
</dbReference>
<dbReference type="PANTHER" id="PTHR19944">
    <property type="entry name" value="MHC CLASS II-RELATED"/>
    <property type="match status" value="1"/>
</dbReference>
<dbReference type="Pfam" id="PF07654">
    <property type="entry name" value="C1-set"/>
    <property type="match status" value="1"/>
</dbReference>
<reference evidence="10" key="1">
    <citation type="submission" date="2025-08" db="UniProtKB">
        <authorList>
            <consortium name="RefSeq"/>
        </authorList>
    </citation>
    <scope>IDENTIFICATION</scope>
    <source>
        <tissue evidence="10">Brain</tissue>
    </source>
</reference>
<dbReference type="GO" id="GO:0019882">
    <property type="term" value="P:antigen processing and presentation"/>
    <property type="evidence" value="ECO:0007669"/>
    <property type="project" value="InterPro"/>
</dbReference>
<evidence type="ECO:0000256" key="3">
    <source>
        <dbReference type="ARBA" id="ARBA00022989"/>
    </source>
</evidence>
<gene>
    <name evidence="10" type="primary">LOC108899536</name>
</gene>
<dbReference type="SUPFAM" id="SSF48726">
    <property type="entry name" value="Immunoglobulin"/>
    <property type="match status" value="1"/>
</dbReference>
<dbReference type="Proteomes" id="UP000694890">
    <property type="component" value="Linkage group LG15"/>
</dbReference>
<evidence type="ECO:0000313" key="9">
    <source>
        <dbReference type="Proteomes" id="UP000694890"/>
    </source>
</evidence>
<accession>A0AAJ7QGH4</accession>
<keyword evidence="2 6" id="KW-0812">Transmembrane</keyword>
<keyword evidence="6" id="KW-0472">Membrane</keyword>
<dbReference type="InterPro" id="IPR000353">
    <property type="entry name" value="MHC_II_b_N"/>
</dbReference>
<keyword evidence="7" id="KW-0732">Signal</keyword>
<organism evidence="9 10">
    <name type="scientific">Lates calcarifer</name>
    <name type="common">Barramundi</name>
    <name type="synonym">Holocentrus calcarifer</name>
    <dbReference type="NCBI Taxonomy" id="8187"/>
    <lineage>
        <taxon>Eukaryota</taxon>
        <taxon>Metazoa</taxon>
        <taxon>Chordata</taxon>
        <taxon>Craniata</taxon>
        <taxon>Vertebrata</taxon>
        <taxon>Euteleostomi</taxon>
        <taxon>Actinopterygii</taxon>
        <taxon>Neopterygii</taxon>
        <taxon>Teleostei</taxon>
        <taxon>Neoteleostei</taxon>
        <taxon>Acanthomorphata</taxon>
        <taxon>Carangaria</taxon>
        <taxon>Carangaria incertae sedis</taxon>
        <taxon>Centropomidae</taxon>
        <taxon>Lates</taxon>
    </lineage>
</organism>
<evidence type="ECO:0000256" key="5">
    <source>
        <dbReference type="ARBA" id="ARBA00023180"/>
    </source>
</evidence>
<feature type="signal peptide" evidence="7">
    <location>
        <begin position="1"/>
        <end position="26"/>
    </location>
</feature>
<feature type="transmembrane region" description="Helical" evidence="6">
    <location>
        <begin position="220"/>
        <end position="243"/>
    </location>
</feature>
<dbReference type="KEGG" id="lcf:108899536"/>
<keyword evidence="3 6" id="KW-1133">Transmembrane helix</keyword>
<keyword evidence="4" id="KW-1015">Disulfide bond</keyword>
<evidence type="ECO:0000256" key="2">
    <source>
        <dbReference type="ARBA" id="ARBA00022692"/>
    </source>
</evidence>
<evidence type="ECO:0000256" key="4">
    <source>
        <dbReference type="ARBA" id="ARBA00023157"/>
    </source>
</evidence>
<dbReference type="GeneID" id="108899536"/>
<dbReference type="GO" id="GO:0006955">
    <property type="term" value="P:immune response"/>
    <property type="evidence" value="ECO:0007669"/>
    <property type="project" value="InterPro"/>
</dbReference>
<dbReference type="InterPro" id="IPR014745">
    <property type="entry name" value="MHC_II_a/b_N"/>
</dbReference>
<evidence type="ECO:0000256" key="1">
    <source>
        <dbReference type="ARBA" id="ARBA00004479"/>
    </source>
</evidence>
<name>A0AAJ7QGH4_LATCA</name>
<dbReference type="RefSeq" id="XP_018555538.1">
    <property type="nucleotide sequence ID" value="XM_018700022.2"/>
</dbReference>
<evidence type="ECO:0000256" key="6">
    <source>
        <dbReference type="SAM" id="Phobius"/>
    </source>
</evidence>
<dbReference type="InterPro" id="IPR036179">
    <property type="entry name" value="Ig-like_dom_sf"/>
</dbReference>
<evidence type="ECO:0000259" key="8">
    <source>
        <dbReference type="PROSITE" id="PS50835"/>
    </source>
</evidence>
<feature type="chain" id="PRO_5042565523" evidence="7">
    <location>
        <begin position="27"/>
        <end position="265"/>
    </location>
</feature>
<sequence length="265" mass="30431">MMMIGLCFLCSLTISAVLFCTTPTGGYVYQMIYDCEYGDNITDMVFFVKNIFNQKLNNLYDSRVGRYVGFGEYGMKNADHFNSQAWKMALRKAQVETLCRYNARLFRRSTLDRKVPPIVRVRQTKPADYGERSMLECSVVGFFPQEVRVSWLRDGVEVTTDVSSTDVLANGDWSFQLHSYLELILKRGERVTCRVDHSSLKESLEVDWDTFSLDVKYLKMAVGISMLFIGFAVAAGGSVYYWWKQRFDFSPVGRQGQTSPCICEF</sequence>
<dbReference type="GO" id="GO:0042613">
    <property type="term" value="C:MHC class II protein complex"/>
    <property type="evidence" value="ECO:0007669"/>
    <property type="project" value="InterPro"/>
</dbReference>